<dbReference type="EMBL" id="CP000473">
    <property type="protein sequence ID" value="ABJ81563.1"/>
    <property type="molecule type" value="Genomic_DNA"/>
</dbReference>
<dbReference type="OrthoDB" id="7363441at2"/>
<dbReference type="eggNOG" id="ENOG5033XD7">
    <property type="taxonomic scope" value="Bacteria"/>
</dbReference>
<organism evidence="1">
    <name type="scientific">Solibacter usitatus (strain Ellin6076)</name>
    <dbReference type="NCBI Taxonomy" id="234267"/>
    <lineage>
        <taxon>Bacteria</taxon>
        <taxon>Pseudomonadati</taxon>
        <taxon>Acidobacteriota</taxon>
        <taxon>Terriglobia</taxon>
        <taxon>Bryobacterales</taxon>
        <taxon>Solibacteraceae</taxon>
        <taxon>Candidatus Solibacter</taxon>
    </lineage>
</organism>
<name>Q02BK3_SOLUE</name>
<accession>Q02BK3</accession>
<evidence type="ECO:0000313" key="1">
    <source>
        <dbReference type="EMBL" id="ABJ81563.1"/>
    </source>
</evidence>
<dbReference type="KEGG" id="sus:Acid_0557"/>
<dbReference type="STRING" id="234267.Acid_0557"/>
<sequence length="793" mass="87608">MPAMEPYLSLVVTARNDDHGGNLLGRMQAFVSGWIEQARRYRIPSELIIVEWNPPAGRPGLIDALQWPDDLGWCEVRFVEVPPEIHARYDHGKALPLYQMIAKNVGIRRARGRFVLATNIDILVSSELAEFLGRQQLDGDRMYRIDRHDAMNEVPMDRPITDQLEYCRTHLIRVNTREGTFNVSRDGRPTLSPNDVASVESGLLFGPGWFAVESHIKGENFRWASEYAEILLPPARDAGSSLMFQIEPGPATGGLPLDLLVEAAGQPIARLEIDRRSWVRLPLAAPLPEKIVLRANTLGAAAELDLRPLCFRVFRMDWEQRLPKGIAAGSLQASVRPAGVGSQLIAAWNAMQHVINRLAHGGPLVPLTVPVSPRLRRTLKAYLEWGGVVGLVVNAVPRVLRKLSRTRLTLPGSEIFPVGSGLMPGTGWRKLNDYRGEGFRDAANGAEIIAVPCDAATAVLAVQVEPVKTMAVRSFEVVLLDEAGRAIAKQAVNGLSYLKFPVQRTPGRSDVFRLAFPDSSPEAFGLRVFWCGWTDAGKSTVTADVLALPWGAGWKRDPIRGTMTSQGAAELILRASPRPLFLDLETDGPAQFEIRDAGGKVLVSFAASGRAVHQLEFAIEGGGLRVLQLSSTAPFRAYGVDWEGAQEAVAAVQDQPSPAFLHTNGCGDFTLLSRERWFDLRAYPEIDVFSMNLDSMFCFAAHYGGAREAVLADPMRIYHIEHGTGSGWTPEGQVKLFERIAAKGIPCVENDEVLAWAKQMRRLKSPLIFNHENWGMADLDLKEESLKGRWRER</sequence>
<protein>
    <submittedName>
        <fullName evidence="1">Uncharacterized protein</fullName>
    </submittedName>
</protein>
<proteinExistence type="predicted"/>
<reference evidence="1" key="1">
    <citation type="submission" date="2006-10" db="EMBL/GenBank/DDBJ databases">
        <title>Complete sequence of Solibacter usitatus Ellin6076.</title>
        <authorList>
            <consortium name="US DOE Joint Genome Institute"/>
            <person name="Copeland A."/>
            <person name="Lucas S."/>
            <person name="Lapidus A."/>
            <person name="Barry K."/>
            <person name="Detter J.C."/>
            <person name="Glavina del Rio T."/>
            <person name="Hammon N."/>
            <person name="Israni S."/>
            <person name="Dalin E."/>
            <person name="Tice H."/>
            <person name="Pitluck S."/>
            <person name="Thompson L.S."/>
            <person name="Brettin T."/>
            <person name="Bruce D."/>
            <person name="Han C."/>
            <person name="Tapia R."/>
            <person name="Gilna P."/>
            <person name="Schmutz J."/>
            <person name="Larimer F."/>
            <person name="Land M."/>
            <person name="Hauser L."/>
            <person name="Kyrpides N."/>
            <person name="Mikhailova N."/>
            <person name="Janssen P.H."/>
            <person name="Kuske C.R."/>
            <person name="Richardson P."/>
        </authorList>
    </citation>
    <scope>NUCLEOTIDE SEQUENCE</scope>
    <source>
        <strain evidence="1">Ellin6076</strain>
    </source>
</reference>
<dbReference type="InParanoid" id="Q02BK3"/>
<gene>
    <name evidence="1" type="ordered locus">Acid_0557</name>
</gene>
<dbReference type="AlphaFoldDB" id="Q02BK3"/>
<dbReference type="HOGENOM" id="CLU_354081_0_0_0"/>